<dbReference type="EMBL" id="QICQ01000023">
    <property type="protein sequence ID" value="PXV79404.1"/>
    <property type="molecule type" value="Genomic_DNA"/>
</dbReference>
<protein>
    <submittedName>
        <fullName evidence="1">Uncharacterized protein</fullName>
    </submittedName>
</protein>
<accession>A0ABX5M8Q1</accession>
<sequence length="54" mass="6094">MALSWQERIVLNVLDPELVSIKTIIIKAIILDKFEGVSIITRLSRGKSKFISPL</sequence>
<proteinExistence type="predicted"/>
<evidence type="ECO:0000313" key="1">
    <source>
        <dbReference type="EMBL" id="PXV79404.1"/>
    </source>
</evidence>
<keyword evidence="2" id="KW-1185">Reference proteome</keyword>
<dbReference type="Proteomes" id="UP000247780">
    <property type="component" value="Unassembled WGS sequence"/>
</dbReference>
<comment type="caution">
    <text evidence="1">The sequence shown here is derived from an EMBL/GenBank/DDBJ whole genome shotgun (WGS) entry which is preliminary data.</text>
</comment>
<reference evidence="1 2" key="1">
    <citation type="submission" date="2018-04" db="EMBL/GenBank/DDBJ databases">
        <title>Active sludge and wastewater microbial communities from Klosterneuburg, Austria.</title>
        <authorList>
            <person name="Wagner M."/>
        </authorList>
    </citation>
    <scope>NUCLEOTIDE SEQUENCE [LARGE SCALE GENOMIC DNA]</scope>
    <source>
        <strain evidence="1 2">Nm 57</strain>
    </source>
</reference>
<gene>
    <name evidence="1" type="ORF">C8R14_12313</name>
</gene>
<name>A0ABX5M8Q1_9PROT</name>
<evidence type="ECO:0000313" key="2">
    <source>
        <dbReference type="Proteomes" id="UP000247780"/>
    </source>
</evidence>
<organism evidence="1 2">
    <name type="scientific">Nitrosomonas eutropha</name>
    <dbReference type="NCBI Taxonomy" id="916"/>
    <lineage>
        <taxon>Bacteria</taxon>
        <taxon>Pseudomonadati</taxon>
        <taxon>Pseudomonadota</taxon>
        <taxon>Betaproteobacteria</taxon>
        <taxon>Nitrosomonadales</taxon>
        <taxon>Nitrosomonadaceae</taxon>
        <taxon>Nitrosomonas</taxon>
    </lineage>
</organism>